<evidence type="ECO:0000313" key="18">
    <source>
        <dbReference type="EMBL" id="KSU79283.1"/>
    </source>
</evidence>
<dbReference type="Gene3D" id="1.10.8.50">
    <property type="match status" value="1"/>
</dbReference>
<evidence type="ECO:0000256" key="1">
    <source>
        <dbReference type="ARBA" id="ARBA00001668"/>
    </source>
</evidence>
<dbReference type="OrthoDB" id="9800855at2"/>
<keyword evidence="19" id="KW-1185">Reference proteome</keyword>
<comment type="caution">
    <text evidence="18">The sequence shown here is derived from an EMBL/GenBank/DDBJ whole genome shotgun (WGS) entry which is preliminary data.</text>
</comment>
<comment type="function">
    <text evidence="15">Involved in base excision repair of DNA damaged by oxidation or by mutagenic agents. Acts as DNA glycosylase that recognizes and removes damaged bases. Has a preference for oxidized purines, such as 7,8-dihydro-8-oxoguanine (8-oxoG). Has AP (apurinic/apyrimidinic) lyase activity and introduces nicks in the DNA strand. Cleaves the DNA backbone by beta-delta elimination to generate a single-strand break at the site of the removed base with both 3'- and 5'-phosphates.</text>
</comment>
<dbReference type="PROSITE" id="PS51066">
    <property type="entry name" value="ZF_FPG_2"/>
    <property type="match status" value="1"/>
</dbReference>
<dbReference type="EC" id="4.2.99.18" evidence="15"/>
<evidence type="ECO:0000256" key="9">
    <source>
        <dbReference type="ARBA" id="ARBA00023125"/>
    </source>
</evidence>
<comment type="catalytic activity">
    <reaction evidence="14 15">
        <text>2'-deoxyribonucleotide-(2'-deoxyribose 5'-phosphate)-2'-deoxyribonucleotide-DNA = a 3'-end 2'-deoxyribonucleotide-(2,3-dehydro-2,3-deoxyribose 5'-phosphate)-DNA + a 5'-end 5'-phospho-2'-deoxyribonucleoside-DNA + H(+)</text>
        <dbReference type="Rhea" id="RHEA:66592"/>
        <dbReference type="Rhea" id="RHEA-COMP:13180"/>
        <dbReference type="Rhea" id="RHEA-COMP:16897"/>
        <dbReference type="Rhea" id="RHEA-COMP:17067"/>
        <dbReference type="ChEBI" id="CHEBI:15378"/>
        <dbReference type="ChEBI" id="CHEBI:136412"/>
        <dbReference type="ChEBI" id="CHEBI:157695"/>
        <dbReference type="ChEBI" id="CHEBI:167181"/>
        <dbReference type="EC" id="4.2.99.18"/>
    </reaction>
</comment>
<feature type="binding site" evidence="15">
    <location>
        <position position="189"/>
    </location>
    <ligand>
        <name>DNA</name>
        <dbReference type="ChEBI" id="CHEBI:16991"/>
    </ligand>
</feature>
<dbReference type="Proteomes" id="UP000053199">
    <property type="component" value="Unassembled WGS sequence"/>
</dbReference>
<comment type="subunit">
    <text evidence="3 15">Monomer.</text>
</comment>
<organism evidence="18 19">
    <name type="scientific">Pseudarthrobacter enclensis</name>
    <dbReference type="NCBI Taxonomy" id="993070"/>
    <lineage>
        <taxon>Bacteria</taxon>
        <taxon>Bacillati</taxon>
        <taxon>Actinomycetota</taxon>
        <taxon>Actinomycetes</taxon>
        <taxon>Micrococcales</taxon>
        <taxon>Micrococcaceae</taxon>
        <taxon>Pseudarthrobacter</taxon>
    </lineage>
</organism>
<comment type="similarity">
    <text evidence="2 15">Belongs to the FPG family.</text>
</comment>
<keyword evidence="12 15" id="KW-0511">Multifunctional enzyme</keyword>
<keyword evidence="4 15" id="KW-0479">Metal-binding</keyword>
<evidence type="ECO:0000256" key="8">
    <source>
        <dbReference type="ARBA" id="ARBA00022833"/>
    </source>
</evidence>
<dbReference type="SUPFAM" id="SSF46946">
    <property type="entry name" value="S13-like H2TH domain"/>
    <property type="match status" value="1"/>
</dbReference>
<dbReference type="STRING" id="993070.AS031_04520"/>
<feature type="active site" description="Schiff-base intermediate with DNA" evidence="15">
    <location>
        <position position="2"/>
    </location>
</feature>
<evidence type="ECO:0000256" key="11">
    <source>
        <dbReference type="ARBA" id="ARBA00023239"/>
    </source>
</evidence>
<dbReference type="SMART" id="SM01232">
    <property type="entry name" value="H2TH"/>
    <property type="match status" value="1"/>
</dbReference>
<reference evidence="18 19" key="1">
    <citation type="journal article" date="2014" name="Arch. Microbiol.">
        <title>Arthrobacter enclensis sp. nov., isolated from sediment sample.</title>
        <authorList>
            <person name="Dastager S.G."/>
            <person name="Liu Q."/>
            <person name="Tang S.K."/>
            <person name="Krishnamurthi S."/>
            <person name="Lee J.C."/>
            <person name="Li W.J."/>
        </authorList>
    </citation>
    <scope>NUCLEOTIDE SEQUENCE [LARGE SCALE GENOMIC DNA]</scope>
    <source>
        <strain evidence="18 19">NIO-1008</strain>
    </source>
</reference>
<dbReference type="EC" id="3.2.2.23" evidence="15"/>
<keyword evidence="8 15" id="KW-0862">Zinc</keyword>
<dbReference type="Gene3D" id="3.20.190.10">
    <property type="entry name" value="MutM-like, N-terminal"/>
    <property type="match status" value="1"/>
</dbReference>
<dbReference type="GO" id="GO:0034039">
    <property type="term" value="F:8-oxo-7,8-dihydroguanine DNA N-glycosylase activity"/>
    <property type="evidence" value="ECO:0007669"/>
    <property type="project" value="TreeGrafter"/>
</dbReference>
<dbReference type="FunFam" id="1.10.8.50:FF:000003">
    <property type="entry name" value="Formamidopyrimidine-DNA glycosylase"/>
    <property type="match status" value="1"/>
</dbReference>
<accession>A0A0V8IWT6</accession>
<keyword evidence="11 15" id="KW-0456">Lyase</keyword>
<feature type="active site" description="Proton donor; for beta-elimination activity" evidence="15">
    <location>
        <position position="61"/>
    </location>
</feature>
<evidence type="ECO:0000259" key="16">
    <source>
        <dbReference type="PROSITE" id="PS51066"/>
    </source>
</evidence>
<evidence type="ECO:0000256" key="5">
    <source>
        <dbReference type="ARBA" id="ARBA00022763"/>
    </source>
</evidence>
<dbReference type="NCBIfam" id="NF002211">
    <property type="entry name" value="PRK01103.1"/>
    <property type="match status" value="1"/>
</dbReference>
<dbReference type="Pfam" id="PF06831">
    <property type="entry name" value="H2TH"/>
    <property type="match status" value="1"/>
</dbReference>
<dbReference type="GO" id="GO:0003690">
    <property type="term" value="F:double-stranded DNA binding"/>
    <property type="evidence" value="ECO:0007669"/>
    <property type="project" value="UniProtKB-ARBA"/>
</dbReference>
<dbReference type="InterPro" id="IPR000214">
    <property type="entry name" value="Znf_DNA_glyclase/AP_lyase"/>
</dbReference>
<evidence type="ECO:0000256" key="15">
    <source>
        <dbReference type="HAMAP-Rule" id="MF_00103"/>
    </source>
</evidence>
<feature type="active site" description="Proton donor" evidence="15">
    <location>
        <position position="3"/>
    </location>
</feature>
<dbReference type="GO" id="GO:0008270">
    <property type="term" value="F:zinc ion binding"/>
    <property type="evidence" value="ECO:0007669"/>
    <property type="project" value="UniProtKB-UniRule"/>
</dbReference>
<dbReference type="GO" id="GO:0003684">
    <property type="term" value="F:damaged DNA binding"/>
    <property type="evidence" value="ECO:0007669"/>
    <property type="project" value="InterPro"/>
</dbReference>
<sequence length="321" mass="35613">MPELPEVEVVRRGLVSWVRGRTIESVDVLDPRSIRRHALGTEDFIGNLQGATVTDVVRRGKFLWLPLADATPDAGPGETPRRPAVALMAHLGMSGQLLMQDPEVPDEKHLKVRFRLSARDGMPGELRFVDQRIFGGLFVTALVPTDDGGPGGLSESPVPLIAEEASHIARDPLDPAFPFELFYQRLRRRKTGLKRALLDQGLVSGIGNIYADEALWRAKLHYARPTDKLRRADAERLLASTREVMLDALAAGGTSFDSLYVNVNGASGYFDRSLNAYGREGQPCRRCAEAGIHATIRREQFMNRSSHTCPVCQPRPRNGRW</sequence>
<dbReference type="PROSITE" id="PS51068">
    <property type="entry name" value="FPG_CAT"/>
    <property type="match status" value="1"/>
</dbReference>
<dbReference type="GO" id="GO:0006979">
    <property type="term" value="P:response to oxidative stress"/>
    <property type="evidence" value="ECO:0007669"/>
    <property type="project" value="UniProtKB-ARBA"/>
</dbReference>
<evidence type="ECO:0000256" key="14">
    <source>
        <dbReference type="ARBA" id="ARBA00044632"/>
    </source>
</evidence>
<feature type="binding site" evidence="15">
    <location>
        <position position="109"/>
    </location>
    <ligand>
        <name>DNA</name>
        <dbReference type="ChEBI" id="CHEBI:16991"/>
    </ligand>
</feature>
<feature type="binding site" evidence="15">
    <location>
        <position position="132"/>
    </location>
    <ligand>
        <name>DNA</name>
        <dbReference type="ChEBI" id="CHEBI:16991"/>
    </ligand>
</feature>
<dbReference type="NCBIfam" id="TIGR00577">
    <property type="entry name" value="fpg"/>
    <property type="match status" value="1"/>
</dbReference>
<evidence type="ECO:0000256" key="2">
    <source>
        <dbReference type="ARBA" id="ARBA00009409"/>
    </source>
</evidence>
<evidence type="ECO:0000256" key="7">
    <source>
        <dbReference type="ARBA" id="ARBA00022801"/>
    </source>
</evidence>
<keyword evidence="13 15" id="KW-0326">Glycosidase</keyword>
<dbReference type="AlphaFoldDB" id="A0A0V8IWT6"/>
<name>A0A0V8IWT6_9MICC</name>
<dbReference type="GO" id="GO:0140078">
    <property type="term" value="F:class I DNA-(apurinic or apyrimidinic site) endonuclease activity"/>
    <property type="evidence" value="ECO:0007669"/>
    <property type="project" value="UniProtKB-EC"/>
</dbReference>
<dbReference type="Pfam" id="PF01149">
    <property type="entry name" value="Fapy_DNA_glyco"/>
    <property type="match status" value="1"/>
</dbReference>
<comment type="cofactor">
    <cofactor evidence="15">
        <name>Zn(2+)</name>
        <dbReference type="ChEBI" id="CHEBI:29105"/>
    </cofactor>
    <text evidence="15">Binds 1 zinc ion per subunit.</text>
</comment>
<dbReference type="RefSeq" id="WP_058266883.1">
    <property type="nucleotide sequence ID" value="NZ_FMAZ01000001.1"/>
</dbReference>
<feature type="domain" description="Formamidopyrimidine-DNA glycosylase catalytic" evidence="17">
    <location>
        <begin position="2"/>
        <end position="135"/>
    </location>
</feature>
<evidence type="ECO:0000256" key="12">
    <source>
        <dbReference type="ARBA" id="ARBA00023268"/>
    </source>
</evidence>
<dbReference type="GO" id="GO:0006284">
    <property type="term" value="P:base-excision repair"/>
    <property type="evidence" value="ECO:0007669"/>
    <property type="project" value="InterPro"/>
</dbReference>
<dbReference type="InterPro" id="IPR012319">
    <property type="entry name" value="FPG_cat"/>
</dbReference>
<feature type="active site" description="Proton donor; for delta-elimination activity" evidence="15">
    <location>
        <position position="304"/>
    </location>
</feature>
<keyword evidence="10 15" id="KW-0234">DNA repair</keyword>
<protein>
    <recommendedName>
        <fullName evidence="15">Formamidopyrimidine-DNA glycosylase</fullName>
        <shortName evidence="15">Fapy-DNA glycosylase</shortName>
        <ecNumber evidence="15">3.2.2.23</ecNumber>
    </recommendedName>
    <alternativeName>
        <fullName evidence="15">DNA-(apurinic or apyrimidinic site) lyase MutM</fullName>
        <shortName evidence="15">AP lyase MutM</shortName>
        <ecNumber evidence="15">4.2.99.18</ecNumber>
    </alternativeName>
</protein>
<evidence type="ECO:0000256" key="4">
    <source>
        <dbReference type="ARBA" id="ARBA00022723"/>
    </source>
</evidence>
<feature type="domain" description="FPG-type" evidence="16">
    <location>
        <begin position="275"/>
        <end position="314"/>
    </location>
</feature>
<keyword evidence="9 15" id="KW-0238">DNA-binding</keyword>
<dbReference type="EMBL" id="LNQM01000001">
    <property type="protein sequence ID" value="KSU79283.1"/>
    <property type="molecule type" value="Genomic_DNA"/>
</dbReference>
<keyword evidence="7 15" id="KW-0378">Hydrolase</keyword>
<dbReference type="InterPro" id="IPR010979">
    <property type="entry name" value="Ribosomal_uS13-like_H2TH"/>
</dbReference>
<evidence type="ECO:0000256" key="13">
    <source>
        <dbReference type="ARBA" id="ARBA00023295"/>
    </source>
</evidence>
<gene>
    <name evidence="15" type="primary">mutM</name>
    <name evidence="15" type="synonym">fpg</name>
    <name evidence="18" type="ORF">AS031_04520</name>
</gene>
<dbReference type="SUPFAM" id="SSF81624">
    <property type="entry name" value="N-terminal domain of MutM-like DNA repair proteins"/>
    <property type="match status" value="1"/>
</dbReference>
<evidence type="ECO:0000259" key="17">
    <source>
        <dbReference type="PROSITE" id="PS51068"/>
    </source>
</evidence>
<dbReference type="PANTHER" id="PTHR22993">
    <property type="entry name" value="FORMAMIDOPYRIMIDINE-DNA GLYCOSYLASE"/>
    <property type="match status" value="1"/>
</dbReference>
<dbReference type="HAMAP" id="MF_00103">
    <property type="entry name" value="Fapy_DNA_glycosyl"/>
    <property type="match status" value="1"/>
</dbReference>
<evidence type="ECO:0000256" key="10">
    <source>
        <dbReference type="ARBA" id="ARBA00023204"/>
    </source>
</evidence>
<proteinExistence type="inferred from homology"/>
<evidence type="ECO:0000256" key="3">
    <source>
        <dbReference type="ARBA" id="ARBA00011245"/>
    </source>
</evidence>
<keyword evidence="5 15" id="KW-0227">DNA damage</keyword>
<keyword evidence="6 15" id="KW-0863">Zinc-finger</keyword>
<dbReference type="PANTHER" id="PTHR22993:SF9">
    <property type="entry name" value="FORMAMIDOPYRIMIDINE-DNA GLYCOSYLASE"/>
    <property type="match status" value="1"/>
</dbReference>
<dbReference type="InterPro" id="IPR015886">
    <property type="entry name" value="H2TH_FPG"/>
</dbReference>
<dbReference type="SUPFAM" id="SSF57716">
    <property type="entry name" value="Glucocorticoid receptor-like (DNA-binding domain)"/>
    <property type="match status" value="1"/>
</dbReference>
<evidence type="ECO:0000256" key="6">
    <source>
        <dbReference type="ARBA" id="ARBA00022771"/>
    </source>
</evidence>
<dbReference type="InterPro" id="IPR035937">
    <property type="entry name" value="FPG_N"/>
</dbReference>
<comment type="catalytic activity">
    <reaction evidence="1 15">
        <text>Hydrolysis of DNA containing ring-opened 7-methylguanine residues, releasing 2,6-diamino-4-hydroxy-5-(N-methyl)formamidopyrimidine.</text>
        <dbReference type="EC" id="3.2.2.23"/>
    </reaction>
</comment>
<dbReference type="InterPro" id="IPR020629">
    <property type="entry name" value="FPG_Glyclase"/>
</dbReference>
<evidence type="ECO:0000313" key="19">
    <source>
        <dbReference type="Proteomes" id="UP000053199"/>
    </source>
</evidence>
<dbReference type="CDD" id="cd08966">
    <property type="entry name" value="EcFpg-like_N"/>
    <property type="match status" value="1"/>
</dbReference>
<dbReference type="SMART" id="SM00898">
    <property type="entry name" value="Fapy_DNA_glyco"/>
    <property type="match status" value="1"/>
</dbReference>